<name>A0AA39IF87_9BILA</name>
<feature type="signal peptide" evidence="1">
    <location>
        <begin position="1"/>
        <end position="19"/>
    </location>
</feature>
<sequence length="73" mass="8518">MRPLVLYLLCAFLIADVSAGRYSFGFNMVHLRKHKYILNSIPTTVAPRLPPRTTRDSRSLSFLLKQPILRYPW</sequence>
<comment type="caution">
    <text evidence="2">The sequence shown here is derived from an EMBL/GenBank/DDBJ whole genome shotgun (WGS) entry which is preliminary data.</text>
</comment>
<keyword evidence="1" id="KW-0732">Signal</keyword>
<evidence type="ECO:0000313" key="3">
    <source>
        <dbReference type="Proteomes" id="UP001175271"/>
    </source>
</evidence>
<evidence type="ECO:0000256" key="1">
    <source>
        <dbReference type="SAM" id="SignalP"/>
    </source>
</evidence>
<proteinExistence type="predicted"/>
<feature type="chain" id="PRO_5041305335" evidence="1">
    <location>
        <begin position="20"/>
        <end position="73"/>
    </location>
</feature>
<accession>A0AA39IF87</accession>
<dbReference type="Proteomes" id="UP001175271">
    <property type="component" value="Unassembled WGS sequence"/>
</dbReference>
<organism evidence="2 3">
    <name type="scientific">Steinernema hermaphroditum</name>
    <dbReference type="NCBI Taxonomy" id="289476"/>
    <lineage>
        <taxon>Eukaryota</taxon>
        <taxon>Metazoa</taxon>
        <taxon>Ecdysozoa</taxon>
        <taxon>Nematoda</taxon>
        <taxon>Chromadorea</taxon>
        <taxon>Rhabditida</taxon>
        <taxon>Tylenchina</taxon>
        <taxon>Panagrolaimomorpha</taxon>
        <taxon>Strongyloidoidea</taxon>
        <taxon>Steinernematidae</taxon>
        <taxon>Steinernema</taxon>
    </lineage>
</organism>
<dbReference type="EMBL" id="JAUCMV010000001">
    <property type="protein sequence ID" value="KAK0422144.1"/>
    <property type="molecule type" value="Genomic_DNA"/>
</dbReference>
<protein>
    <submittedName>
        <fullName evidence="2">Uncharacterized protein</fullName>
    </submittedName>
</protein>
<dbReference type="AlphaFoldDB" id="A0AA39IF87"/>
<evidence type="ECO:0000313" key="2">
    <source>
        <dbReference type="EMBL" id="KAK0422144.1"/>
    </source>
</evidence>
<reference evidence="2" key="1">
    <citation type="submission" date="2023-06" db="EMBL/GenBank/DDBJ databases">
        <title>Genomic analysis of the entomopathogenic nematode Steinernema hermaphroditum.</title>
        <authorList>
            <person name="Schwarz E.M."/>
            <person name="Heppert J.K."/>
            <person name="Baniya A."/>
            <person name="Schwartz H.T."/>
            <person name="Tan C.-H."/>
            <person name="Antoshechkin I."/>
            <person name="Sternberg P.W."/>
            <person name="Goodrich-Blair H."/>
            <person name="Dillman A.R."/>
        </authorList>
    </citation>
    <scope>NUCLEOTIDE SEQUENCE</scope>
    <source>
        <strain evidence="2">PS9179</strain>
        <tissue evidence="2">Whole animal</tissue>
    </source>
</reference>
<keyword evidence="3" id="KW-1185">Reference proteome</keyword>
<gene>
    <name evidence="2" type="ORF">QR680_007392</name>
</gene>